<name>A0A0F9B042_9ZZZZ</name>
<protein>
    <recommendedName>
        <fullName evidence="1">DUF362 domain-containing protein</fullName>
    </recommendedName>
</protein>
<feature type="domain" description="DUF362" evidence="1">
    <location>
        <begin position="9"/>
        <end position="203"/>
    </location>
</feature>
<sequence length="272" mass="31407">MNKFHNQSVHKYLVSNSVLQADVIVNVPKIKTHKKAGITACLKNTIGISGHKDWLPHHQKGSRYEGGDEYLFSNICKKIYNRINELDDKVLTKSSVIHNILFYPFFILKVLIHISSKLTGKDPYFEGSWHGNDTIWRTIADLNQILLYVDKNGKFSNEPQRKRVYFCDGIIIGEKEGPIIPSSKKIGLLVGGFDPLMVDLAITELINFDYLKIPQLYKIFNIKNRKISQFNPQDLMIKSNNSNWDKKKIDQITTTFKIQPTRGWKSHIEKDF</sequence>
<comment type="caution">
    <text evidence="2">The sequence shown here is derived from an EMBL/GenBank/DDBJ whole genome shotgun (WGS) entry which is preliminary data.</text>
</comment>
<accession>A0A0F9B042</accession>
<dbReference type="EMBL" id="LAZR01040224">
    <property type="protein sequence ID" value="KKL15025.1"/>
    <property type="molecule type" value="Genomic_DNA"/>
</dbReference>
<evidence type="ECO:0000259" key="1">
    <source>
        <dbReference type="Pfam" id="PF04015"/>
    </source>
</evidence>
<dbReference type="AlphaFoldDB" id="A0A0F9B042"/>
<gene>
    <name evidence="2" type="ORF">LCGC14_2509760</name>
</gene>
<dbReference type="Pfam" id="PF04015">
    <property type="entry name" value="DUF362"/>
    <property type="match status" value="1"/>
</dbReference>
<proteinExistence type="predicted"/>
<organism evidence="2">
    <name type="scientific">marine sediment metagenome</name>
    <dbReference type="NCBI Taxonomy" id="412755"/>
    <lineage>
        <taxon>unclassified sequences</taxon>
        <taxon>metagenomes</taxon>
        <taxon>ecological metagenomes</taxon>
    </lineage>
</organism>
<dbReference type="InterPro" id="IPR007160">
    <property type="entry name" value="DUF362"/>
</dbReference>
<reference evidence="2" key="1">
    <citation type="journal article" date="2015" name="Nature">
        <title>Complex archaea that bridge the gap between prokaryotes and eukaryotes.</title>
        <authorList>
            <person name="Spang A."/>
            <person name="Saw J.H."/>
            <person name="Jorgensen S.L."/>
            <person name="Zaremba-Niedzwiedzka K."/>
            <person name="Martijn J."/>
            <person name="Lind A.E."/>
            <person name="van Eijk R."/>
            <person name="Schleper C."/>
            <person name="Guy L."/>
            <person name="Ettema T.J."/>
        </authorList>
    </citation>
    <scope>NUCLEOTIDE SEQUENCE</scope>
</reference>
<evidence type="ECO:0000313" key="2">
    <source>
        <dbReference type="EMBL" id="KKL15025.1"/>
    </source>
</evidence>